<evidence type="ECO:0000313" key="3">
    <source>
        <dbReference type="EMBL" id="AUN95334.1"/>
    </source>
</evidence>
<reference evidence="3 4" key="1">
    <citation type="submission" date="2018-01" db="EMBL/GenBank/DDBJ databases">
        <authorList>
            <person name="Fu G.-Y."/>
        </authorList>
    </citation>
    <scope>NUCLEOTIDE SEQUENCE [LARGE SCALE GENOMIC DNA]</scope>
    <source>
        <strain evidence="3 4">SY39</strain>
    </source>
</reference>
<organism evidence="3 4">
    <name type="scientific">Pseudazoarcus pumilus</name>
    <dbReference type="NCBI Taxonomy" id="2067960"/>
    <lineage>
        <taxon>Bacteria</taxon>
        <taxon>Pseudomonadati</taxon>
        <taxon>Pseudomonadota</taxon>
        <taxon>Betaproteobacteria</taxon>
        <taxon>Rhodocyclales</taxon>
        <taxon>Zoogloeaceae</taxon>
        <taxon>Pseudazoarcus</taxon>
    </lineage>
</organism>
<keyword evidence="1" id="KW-0472">Membrane</keyword>
<accession>A0A2I6S7U5</accession>
<dbReference type="FunFam" id="3.30.70.270:FF:000001">
    <property type="entry name" value="Diguanylate cyclase domain protein"/>
    <property type="match status" value="1"/>
</dbReference>
<dbReference type="PANTHER" id="PTHR46663">
    <property type="entry name" value="DIGUANYLATE CYCLASE DGCT-RELATED"/>
    <property type="match status" value="1"/>
</dbReference>
<proteinExistence type="predicted"/>
<keyword evidence="4" id="KW-1185">Reference proteome</keyword>
<dbReference type="Proteomes" id="UP000242205">
    <property type="component" value="Chromosome"/>
</dbReference>
<keyword evidence="1" id="KW-1133">Transmembrane helix</keyword>
<evidence type="ECO:0000313" key="4">
    <source>
        <dbReference type="Proteomes" id="UP000242205"/>
    </source>
</evidence>
<evidence type="ECO:0000256" key="1">
    <source>
        <dbReference type="SAM" id="Phobius"/>
    </source>
</evidence>
<dbReference type="CDD" id="cd12914">
    <property type="entry name" value="PDC1_DGC_like"/>
    <property type="match status" value="1"/>
</dbReference>
<dbReference type="AlphaFoldDB" id="A0A2I6S7U5"/>
<dbReference type="InterPro" id="IPR043128">
    <property type="entry name" value="Rev_trsase/Diguanyl_cyclase"/>
</dbReference>
<dbReference type="NCBIfam" id="TIGR00254">
    <property type="entry name" value="GGDEF"/>
    <property type="match status" value="1"/>
</dbReference>
<dbReference type="Gene3D" id="3.30.450.20">
    <property type="entry name" value="PAS domain"/>
    <property type="match status" value="1"/>
</dbReference>
<dbReference type="CDD" id="cd01949">
    <property type="entry name" value="GGDEF"/>
    <property type="match status" value="1"/>
</dbReference>
<dbReference type="InterPro" id="IPR052163">
    <property type="entry name" value="DGC-Regulatory_Protein"/>
</dbReference>
<dbReference type="SUPFAM" id="SSF55073">
    <property type="entry name" value="Nucleotide cyclase"/>
    <property type="match status" value="1"/>
</dbReference>
<evidence type="ECO:0000259" key="2">
    <source>
        <dbReference type="PROSITE" id="PS50887"/>
    </source>
</evidence>
<dbReference type="RefSeq" id="WP_102247383.1">
    <property type="nucleotide sequence ID" value="NZ_CP025682.1"/>
</dbReference>
<dbReference type="SMART" id="SM00267">
    <property type="entry name" value="GGDEF"/>
    <property type="match status" value="1"/>
</dbReference>
<dbReference type="PANTHER" id="PTHR46663:SF3">
    <property type="entry name" value="SLL0267 PROTEIN"/>
    <property type="match status" value="1"/>
</dbReference>
<dbReference type="EMBL" id="CP025682">
    <property type="protein sequence ID" value="AUN95334.1"/>
    <property type="molecule type" value="Genomic_DNA"/>
</dbReference>
<feature type="domain" description="GGDEF" evidence="2">
    <location>
        <begin position="374"/>
        <end position="512"/>
    </location>
</feature>
<dbReference type="OrthoDB" id="8543296at2"/>
<dbReference type="PROSITE" id="PS50887">
    <property type="entry name" value="GGDEF"/>
    <property type="match status" value="1"/>
</dbReference>
<dbReference type="GO" id="GO:0003824">
    <property type="term" value="F:catalytic activity"/>
    <property type="evidence" value="ECO:0007669"/>
    <property type="project" value="UniProtKB-ARBA"/>
</dbReference>
<protein>
    <recommendedName>
        <fullName evidence="2">GGDEF domain-containing protein</fullName>
    </recommendedName>
</protein>
<dbReference type="Gene3D" id="3.30.70.270">
    <property type="match status" value="1"/>
</dbReference>
<dbReference type="KEGG" id="atw:C0099_10585"/>
<dbReference type="InterPro" id="IPR029787">
    <property type="entry name" value="Nucleotide_cyclase"/>
</dbReference>
<gene>
    <name evidence="3" type="ORF">C0099_10585</name>
</gene>
<name>A0A2I6S7U5_9RHOO</name>
<dbReference type="Pfam" id="PF00990">
    <property type="entry name" value="GGDEF"/>
    <property type="match status" value="1"/>
</dbReference>
<dbReference type="InterPro" id="IPR000160">
    <property type="entry name" value="GGDEF_dom"/>
</dbReference>
<sequence>MRFSVTITNNRTQWLLLSVVLISFASLIAASLFYERSRVIEEQRQRLITKARVVDENIVRQLEGVRNGLQSILADLEYFDHFKARQHLLGLRLKALSDAMPGVRTLNVLDASGTVIASNRAELAGKNFADRQYFTMLTQTPDPGDLYLSQPFASVLGAYSMNLVQVSTNEGGAIERVVTATLDPEFFQVLLSSVRFADDVWVALAHVKGVLALHLPERRDLLGVDLNTPGSLFRQHVDGAEPSSFLTGPVKTTGENAWMAQRTITAPHLRMRGALVVAAARSADRALEPWDQIAKLGLGVVALVSLISAVTLWQTQRNRARAMAVLAHEEALRHQAEQEVRQMAFYDALTHLPNRRLLLDRMSQQQAASVRHGRYSALLFLDLDGFKQLNDRHGHDRGDRLLEQVAQRLQGEIRQEDTAARWAGDEFIVMLSELSGDAEDASQRAAQVAAKILASLAREYDLDGLAYRCTASMGVALFGGEKEPLDEIIKRADKAMYQAKASGRNAFASAAPG</sequence>
<keyword evidence="1" id="KW-0812">Transmembrane</keyword>
<feature type="transmembrane region" description="Helical" evidence="1">
    <location>
        <begin position="12"/>
        <end position="34"/>
    </location>
</feature>